<keyword evidence="2" id="KW-1185">Reference proteome</keyword>
<dbReference type="AlphaFoldDB" id="A0A0D8ZM64"/>
<reference evidence="1 2" key="1">
    <citation type="submission" date="2015-02" db="EMBL/GenBank/DDBJ databases">
        <title>Draft genome of a novel marine cyanobacterium (Chroococcales) isolated from South Atlantic Ocean.</title>
        <authorList>
            <person name="Rigonato J."/>
            <person name="Alvarenga D.O."/>
            <person name="Branco L.H."/>
            <person name="Varani A.M."/>
            <person name="Brandini F.P."/>
            <person name="Fiore M.F."/>
        </authorList>
    </citation>
    <scope>NUCLEOTIDE SEQUENCE [LARGE SCALE GENOMIC DNA]</scope>
    <source>
        <strain evidence="1 2">CENA595</strain>
    </source>
</reference>
<name>A0A0D8ZM64_9CYAN</name>
<gene>
    <name evidence="1" type="ORF">UH38_21035</name>
</gene>
<evidence type="ECO:0008006" key="3">
    <source>
        <dbReference type="Google" id="ProtNLM"/>
    </source>
</evidence>
<dbReference type="InterPro" id="IPR009758">
    <property type="entry name" value="DUF1326"/>
</dbReference>
<accession>A0A0D8ZM64</accession>
<dbReference type="PATRIC" id="fig|1618023.3.peg.2502"/>
<evidence type="ECO:0000313" key="2">
    <source>
        <dbReference type="Proteomes" id="UP000032452"/>
    </source>
</evidence>
<comment type="caution">
    <text evidence="1">The sequence shown here is derived from an EMBL/GenBank/DDBJ whole genome shotgun (WGS) entry which is preliminary data.</text>
</comment>
<evidence type="ECO:0000313" key="1">
    <source>
        <dbReference type="EMBL" id="KJH69918.1"/>
    </source>
</evidence>
<protein>
    <recommendedName>
        <fullName evidence="3">DUF1326 domain-containing protein</fullName>
    </recommendedName>
</protein>
<sequence length="205" mass="22125">MTTATKTYELEGQILEACSCKTPCPCWIGEDPDNGACDSFVSYHVEKGQIQGVDVSGLTLVKIVYIPGNVLAGNWRAVTYVDGKGTTEQQQALVKVFTGELGGAIADLAKLVSENLEVRVAPIEYHIKEAQGTIAIGNVLSAEMAPYRSADGKPTKLVDSIFSTIPGSPAYVGKASHHKVNLPEFNLTWEYNGRNAIQGEFRFEA</sequence>
<dbReference type="Pfam" id="PF07040">
    <property type="entry name" value="DUF1326"/>
    <property type="match status" value="1"/>
</dbReference>
<proteinExistence type="predicted"/>
<dbReference type="Proteomes" id="UP000032452">
    <property type="component" value="Unassembled WGS sequence"/>
</dbReference>
<organism evidence="1 2">
    <name type="scientific">Aliterella atlantica CENA595</name>
    <dbReference type="NCBI Taxonomy" id="1618023"/>
    <lineage>
        <taxon>Bacteria</taxon>
        <taxon>Bacillati</taxon>
        <taxon>Cyanobacteriota</taxon>
        <taxon>Cyanophyceae</taxon>
        <taxon>Chroococcidiopsidales</taxon>
        <taxon>Aliterellaceae</taxon>
        <taxon>Aliterella</taxon>
    </lineage>
</organism>
<dbReference type="RefSeq" id="WP_045056656.1">
    <property type="nucleotide sequence ID" value="NZ_CAWMDP010000028.1"/>
</dbReference>
<dbReference type="OrthoDB" id="9802256at2"/>
<dbReference type="EMBL" id="JYON01000031">
    <property type="protein sequence ID" value="KJH69918.1"/>
    <property type="molecule type" value="Genomic_DNA"/>
</dbReference>